<feature type="domain" description="Metallo-beta-lactamase" evidence="14">
    <location>
        <begin position="192"/>
        <end position="408"/>
    </location>
</feature>
<comment type="caution">
    <text evidence="12">Lacks conserved residue(s) required for the propagation of feature annotation.</text>
</comment>
<evidence type="ECO:0000256" key="7">
    <source>
        <dbReference type="ARBA" id="ARBA00022839"/>
    </source>
</evidence>
<dbReference type="SMART" id="SM01027">
    <property type="entry name" value="Beta-Casp"/>
    <property type="match status" value="1"/>
</dbReference>
<evidence type="ECO:0000256" key="1">
    <source>
        <dbReference type="ARBA" id="ARBA00022472"/>
    </source>
</evidence>
<keyword evidence="4 12" id="KW-0255">Endonuclease</keyword>
<reference evidence="16" key="1">
    <citation type="submission" date="2016-05" db="EMBL/GenBank/DDBJ databases">
        <title>Microbial consortia oxidize butane by reversing methanogenesis.</title>
        <authorList>
            <person name="Laso-Perez R."/>
            <person name="Richter M."/>
            <person name="Wegener G."/>
            <person name="Musat F."/>
        </authorList>
    </citation>
    <scope>NUCLEOTIDE SEQUENCE [LARGE SCALE GENOMIC DNA]</scope>
    <source>
        <strain evidence="16">BOX2</strain>
    </source>
</reference>
<feature type="binding site" evidence="12">
    <location>
        <position position="241"/>
    </location>
    <ligand>
        <name>Zn(2+)</name>
        <dbReference type="ChEBI" id="CHEBI:29105"/>
        <label>1</label>
    </ligand>
</feature>
<feature type="binding site" evidence="12">
    <location>
        <position position="243"/>
    </location>
    <ligand>
        <name>Zn(2+)</name>
        <dbReference type="ChEBI" id="CHEBI:29105"/>
        <label>1</label>
    </ligand>
</feature>
<dbReference type="Pfam" id="PF17214">
    <property type="entry name" value="KH_TffA"/>
    <property type="match status" value="1"/>
</dbReference>
<keyword evidence="2 12" id="KW-0540">Nuclease</keyword>
<dbReference type="STRING" id="1838285.SCAL_000027"/>
<dbReference type="Gene3D" id="3.60.15.10">
    <property type="entry name" value="Ribonuclease Z/Hydroxyacylglutathione hydrolase-like"/>
    <property type="match status" value="1"/>
</dbReference>
<accession>A0A1F2PCD9</accession>
<keyword evidence="11" id="KW-0804">Transcription</keyword>
<dbReference type="EMBL" id="LYOS01000001">
    <property type="protein sequence ID" value="OFV68351.1"/>
    <property type="molecule type" value="Genomic_DNA"/>
</dbReference>
<dbReference type="GO" id="GO:0004532">
    <property type="term" value="F:RNA exonuclease activity"/>
    <property type="evidence" value="ECO:0007669"/>
    <property type="project" value="UniProtKB-UniRule"/>
</dbReference>
<keyword evidence="10 12" id="KW-0238">DNA-binding</keyword>
<keyword evidence="17" id="KW-1185">Reference proteome</keyword>
<dbReference type="SUPFAM" id="SSF56281">
    <property type="entry name" value="Metallo-hydrolase/oxidoreductase"/>
    <property type="match status" value="1"/>
</dbReference>
<evidence type="ECO:0000259" key="13">
    <source>
        <dbReference type="SMART" id="SM00322"/>
    </source>
</evidence>
<dbReference type="Proteomes" id="UP000186940">
    <property type="component" value="Unassembled WGS sequence"/>
</dbReference>
<comment type="caution">
    <text evidence="16">The sequence shown here is derived from an EMBL/GenBank/DDBJ whole genome shotgun (WGS) entry which is preliminary data.</text>
</comment>
<name>A0A1F2PCD9_9EURY</name>
<dbReference type="SMART" id="SM00322">
    <property type="entry name" value="KH"/>
    <property type="match status" value="1"/>
</dbReference>
<proteinExistence type="inferred from homology"/>
<feature type="region of interest" description="Beta-Casp" evidence="12">
    <location>
        <begin position="383"/>
        <end position="576"/>
    </location>
</feature>
<comment type="function">
    <text evidence="12">Terminates transcription on the whole genome. Termination is linked to FttA-mediated RNA cleavage and does not require NTP hydrolysis. Cleaves endonucleolytically at the RNA exit channel of RNA polymerase (RNAP); the 5'-3' exonuclease activity of this protein degrades the nascent RNA released from RNAP.</text>
</comment>
<evidence type="ECO:0000259" key="15">
    <source>
        <dbReference type="SMART" id="SM01027"/>
    </source>
</evidence>
<dbReference type="CDD" id="cd16295">
    <property type="entry name" value="TTHA0252-CPSF-like_MBL-fold"/>
    <property type="match status" value="1"/>
</dbReference>
<feature type="domain" description="Beta-Casp" evidence="15">
    <location>
        <begin position="420"/>
        <end position="545"/>
    </location>
</feature>
<dbReference type="InterPro" id="IPR050698">
    <property type="entry name" value="MBL"/>
</dbReference>
<dbReference type="PATRIC" id="fig|1838285.3.peg.29"/>
<dbReference type="InterPro" id="IPR009019">
    <property type="entry name" value="KH_sf_prok-type"/>
</dbReference>
<evidence type="ECO:0000256" key="9">
    <source>
        <dbReference type="ARBA" id="ARBA00023015"/>
    </source>
</evidence>
<dbReference type="InterPro" id="IPR004087">
    <property type="entry name" value="KH_dom"/>
</dbReference>
<evidence type="ECO:0000256" key="8">
    <source>
        <dbReference type="ARBA" id="ARBA00022884"/>
    </source>
</evidence>
<dbReference type="GO" id="GO:0003723">
    <property type="term" value="F:RNA binding"/>
    <property type="evidence" value="ECO:0007669"/>
    <property type="project" value="UniProtKB-UniRule"/>
</dbReference>
<feature type="binding site" evidence="12">
    <location>
        <position position="245"/>
    </location>
    <ligand>
        <name>Zn(2+)</name>
        <dbReference type="ChEBI" id="CHEBI:29105"/>
        <label>2</label>
    </ligand>
</feature>
<dbReference type="InterPro" id="IPR011108">
    <property type="entry name" value="RMMBL"/>
</dbReference>
<dbReference type="PANTHER" id="PTHR11203">
    <property type="entry name" value="CLEAVAGE AND POLYADENYLATION SPECIFICITY FACTOR FAMILY MEMBER"/>
    <property type="match status" value="1"/>
</dbReference>
<dbReference type="PROSITE" id="PS50084">
    <property type="entry name" value="KH_TYPE_1"/>
    <property type="match status" value="1"/>
</dbReference>
<comment type="cofactor">
    <cofactor evidence="12">
        <name>Zn(2+)</name>
        <dbReference type="ChEBI" id="CHEBI:29105"/>
    </cofactor>
    <text evidence="12">Binds 2 Zn(2+) ions, which are required for nuclease activity.</text>
</comment>
<evidence type="ECO:0000256" key="5">
    <source>
        <dbReference type="ARBA" id="ARBA00022801"/>
    </source>
</evidence>
<dbReference type="GO" id="GO:0008270">
    <property type="term" value="F:zinc ion binding"/>
    <property type="evidence" value="ECO:0007669"/>
    <property type="project" value="UniProtKB-UniRule"/>
</dbReference>
<dbReference type="Gene3D" id="3.30.300.20">
    <property type="match status" value="1"/>
</dbReference>
<dbReference type="Gene3D" id="3.40.50.10890">
    <property type="match status" value="1"/>
</dbReference>
<dbReference type="SMART" id="SM00849">
    <property type="entry name" value="Lactamase_B"/>
    <property type="match status" value="1"/>
</dbReference>
<feature type="region of interest" description="KHa" evidence="12">
    <location>
        <begin position="3"/>
        <end position="70"/>
    </location>
</feature>
<keyword evidence="5 12" id="KW-0378">Hydrolase</keyword>
<dbReference type="Gene3D" id="3.30.300.230">
    <property type="match status" value="1"/>
</dbReference>
<dbReference type="InterPro" id="IPR015946">
    <property type="entry name" value="KH_dom-like_a/b"/>
</dbReference>
<dbReference type="SUPFAM" id="SSF54814">
    <property type="entry name" value="Prokaryotic type KH domain (KH-domain type II)"/>
    <property type="match status" value="1"/>
</dbReference>
<dbReference type="InterPro" id="IPR019975">
    <property type="entry name" value="aCPSF1"/>
</dbReference>
<keyword evidence="9 12" id="KW-0805">Transcription regulation</keyword>
<dbReference type="Pfam" id="PF07521">
    <property type="entry name" value="RMMBL"/>
    <property type="match status" value="1"/>
</dbReference>
<dbReference type="InterPro" id="IPR033769">
    <property type="entry name" value="TffA_KH"/>
</dbReference>
<gene>
    <name evidence="12" type="primary">fttA</name>
    <name evidence="16" type="ORF">SCAL_000027</name>
</gene>
<comment type="subunit">
    <text evidence="12">Homodimer. Interacts with RNA polymerase (RNAP), interacts with the Spt4-Spt5 complex.</text>
</comment>
<dbReference type="InterPro" id="IPR036866">
    <property type="entry name" value="RibonucZ/Hydroxyglut_hydro"/>
</dbReference>
<evidence type="ECO:0000256" key="2">
    <source>
        <dbReference type="ARBA" id="ARBA00022722"/>
    </source>
</evidence>
<keyword evidence="6 12" id="KW-0862">Zinc</keyword>
<dbReference type="GO" id="GO:0006353">
    <property type="term" value="P:DNA-templated transcription termination"/>
    <property type="evidence" value="ECO:0007669"/>
    <property type="project" value="UniProtKB-UniRule"/>
</dbReference>
<feature type="binding site" evidence="12">
    <location>
        <position position="351"/>
    </location>
    <ligand>
        <name>Zn(2+)</name>
        <dbReference type="ChEBI" id="CHEBI:29105"/>
        <label>1</label>
    </ligand>
</feature>
<evidence type="ECO:0000256" key="10">
    <source>
        <dbReference type="ARBA" id="ARBA00023125"/>
    </source>
</evidence>
<dbReference type="GO" id="GO:0004521">
    <property type="term" value="F:RNA endonuclease activity"/>
    <property type="evidence" value="ECO:0007669"/>
    <property type="project" value="UniProtKB-UniRule"/>
</dbReference>
<protein>
    <recommendedName>
        <fullName evidence="12">Transcription termination factor FttA</fullName>
        <ecNumber evidence="12">3.1.-.-</ecNumber>
    </recommendedName>
</protein>
<keyword evidence="8 12" id="KW-0694">RNA-binding</keyword>
<evidence type="ECO:0000256" key="11">
    <source>
        <dbReference type="ARBA" id="ARBA00023163"/>
    </source>
</evidence>
<feature type="binding site" evidence="12">
    <location>
        <position position="246"/>
    </location>
    <ligand>
        <name>Zn(2+)</name>
        <dbReference type="ChEBI" id="CHEBI:29105"/>
        <label>2</label>
    </ligand>
</feature>
<feature type="region of interest" description="KHb" evidence="12">
    <location>
        <begin position="71"/>
        <end position="138"/>
    </location>
</feature>
<dbReference type="CDD" id="cd22532">
    <property type="entry name" value="KH-II_CPSF_arch_rpt1"/>
    <property type="match status" value="1"/>
</dbReference>
<dbReference type="Pfam" id="PF10996">
    <property type="entry name" value="Beta-Casp"/>
    <property type="match status" value="1"/>
</dbReference>
<keyword evidence="3 12" id="KW-0479">Metal-binding</keyword>
<evidence type="ECO:0000256" key="12">
    <source>
        <dbReference type="HAMAP-Rule" id="MF_00870"/>
    </source>
</evidence>
<feature type="binding site" evidence="12">
    <location>
        <position position="351"/>
    </location>
    <ligand>
        <name>Zn(2+)</name>
        <dbReference type="ChEBI" id="CHEBI:29105"/>
        <label>2</label>
    </ligand>
</feature>
<dbReference type="HAMAP" id="MF_00870">
    <property type="entry name" value="FttA"/>
    <property type="match status" value="1"/>
</dbReference>
<evidence type="ECO:0000256" key="4">
    <source>
        <dbReference type="ARBA" id="ARBA00022759"/>
    </source>
</evidence>
<dbReference type="GO" id="GO:0003677">
    <property type="term" value="F:DNA binding"/>
    <property type="evidence" value="ECO:0007669"/>
    <property type="project" value="UniProtKB-KW"/>
</dbReference>
<dbReference type="EC" id="3.1.-.-" evidence="12"/>
<sequence length="635" mass="71009">MAGDLLKDLKRRVEAIIPQEVNVSFVEFEGPELVIYTEDPKKFADNGDIIRSLAKDLRKRIVVRPDPKVLIDPEKALEAINEIVPEEGGINDAYFDPDTGEVLIEADKPGLVIGKYGETLREISRNIGWTPKVVRAPPLHSATIKNIRDYLRSEKDSRKEFLRRIGQKIHREPSAKDNWIRITALGGCREVGRSSFLLSTAETKILIDCGVNIGSDNNISPYLYIPEVSPIDSIDAVVLTHAHLDHAGLVPLLFKYGYDGPIYTTAPTRDLMVLLQLDYIDIASKEGSKIPYSSAIIREALKHTIILNYGEVTDIAPDVKLTLHNAGHILGSAVAHFHIGQGMYNVAFTGDIKYERTLLFDPTVNNFPRIETLVMEATYGGRHDFQPSRNEAESKLQSTIKRTIERGGKVIIPAFAVGRSQEVMIVLEDTVRKGMLEKIPVYLDGMILEATAIHTAYPEYLNQSLRNLIFHKGMNPFLSDIFVQVDSSSKRQEIIESDESCVILATSGMLNGGPVMEYLKNLADDPRNTLIFVGYQAEGTLGRRIQKGWKEIPFSSGGRTATIKINLEVITIDGFSGHSDRNQLLNYVRRMRPQPSKVILNHGEERKCLELANALRKKLKLEAIAPQNLETVRLV</sequence>
<feature type="binding site" evidence="12">
    <location>
        <position position="602"/>
    </location>
    <ligand>
        <name>Zn(2+)</name>
        <dbReference type="ChEBI" id="CHEBI:29105"/>
        <label>2</label>
    </ligand>
</feature>
<dbReference type="InterPro" id="IPR001279">
    <property type="entry name" value="Metallo-B-lactamas"/>
</dbReference>
<dbReference type="CDD" id="cd02410">
    <property type="entry name" value="KH-II_CPSF_arch_rpt2"/>
    <property type="match status" value="1"/>
</dbReference>
<comment type="similarity">
    <text evidence="12">Belongs to the metallo-beta-lactamase superfamily. RNA-metabolizing metallo-beta-lactamase-like family. FttA subfamily.</text>
</comment>
<dbReference type="Pfam" id="PF00753">
    <property type="entry name" value="Lactamase_B"/>
    <property type="match status" value="1"/>
</dbReference>
<organism evidence="16 17">
    <name type="scientific">Candidatus Syntropharchaeum caldarium</name>
    <dbReference type="NCBI Taxonomy" id="1838285"/>
    <lineage>
        <taxon>Archaea</taxon>
        <taxon>Methanobacteriati</taxon>
        <taxon>Methanobacteriota</taxon>
        <taxon>Stenosarchaea group</taxon>
        <taxon>Methanomicrobia</taxon>
        <taxon>Methanosarcinales</taxon>
        <taxon>ANME-2 cluster</taxon>
        <taxon>Candidatus Syntropharchaeum</taxon>
    </lineage>
</organism>
<feature type="region of interest" description="Metallo-beta-lactamase C-terminus" evidence="12">
    <location>
        <begin position="577"/>
        <end position="635"/>
    </location>
</feature>
<keyword evidence="7 12" id="KW-0269">Exonuclease</keyword>
<dbReference type="AlphaFoldDB" id="A0A1F2PCD9"/>
<feature type="binding site" evidence="12">
    <location>
        <position position="328"/>
    </location>
    <ligand>
        <name>Zn(2+)</name>
        <dbReference type="ChEBI" id="CHEBI:29105"/>
        <label>1</label>
    </ligand>
</feature>
<feature type="domain" description="K Homology" evidence="13">
    <location>
        <begin position="96"/>
        <end position="163"/>
    </location>
</feature>
<evidence type="ECO:0000256" key="6">
    <source>
        <dbReference type="ARBA" id="ARBA00022833"/>
    </source>
</evidence>
<evidence type="ECO:0000259" key="14">
    <source>
        <dbReference type="SMART" id="SM00849"/>
    </source>
</evidence>
<keyword evidence="1 12" id="KW-0806">Transcription termination</keyword>
<dbReference type="InterPro" id="IPR022712">
    <property type="entry name" value="Beta_Casp"/>
</dbReference>
<evidence type="ECO:0000313" key="16">
    <source>
        <dbReference type="EMBL" id="OFV68351.1"/>
    </source>
</evidence>
<dbReference type="PANTHER" id="PTHR11203:SF51">
    <property type="entry name" value="CLEAVAGE AND POLYADENYLATION SPECIFICITY FACTOR"/>
    <property type="match status" value="1"/>
</dbReference>
<evidence type="ECO:0000256" key="3">
    <source>
        <dbReference type="ARBA" id="ARBA00022723"/>
    </source>
</evidence>
<evidence type="ECO:0000313" key="17">
    <source>
        <dbReference type="Proteomes" id="UP000186940"/>
    </source>
</evidence>
<dbReference type="NCBIfam" id="TIGR03675">
    <property type="entry name" value="arCOG00543"/>
    <property type="match status" value="1"/>
</dbReference>